<dbReference type="Proteomes" id="UP000284706">
    <property type="component" value="Unassembled WGS sequence"/>
</dbReference>
<organism evidence="1 2">
    <name type="scientific">Gymnopilus dilepis</name>
    <dbReference type="NCBI Taxonomy" id="231916"/>
    <lineage>
        <taxon>Eukaryota</taxon>
        <taxon>Fungi</taxon>
        <taxon>Dikarya</taxon>
        <taxon>Basidiomycota</taxon>
        <taxon>Agaricomycotina</taxon>
        <taxon>Agaricomycetes</taxon>
        <taxon>Agaricomycetidae</taxon>
        <taxon>Agaricales</taxon>
        <taxon>Agaricineae</taxon>
        <taxon>Hymenogastraceae</taxon>
        <taxon>Gymnopilus</taxon>
    </lineage>
</organism>
<protein>
    <submittedName>
        <fullName evidence="1">Uncharacterized protein</fullName>
    </submittedName>
</protein>
<comment type="caution">
    <text evidence="1">The sequence shown here is derived from an EMBL/GenBank/DDBJ whole genome shotgun (WGS) entry which is preliminary data.</text>
</comment>
<evidence type="ECO:0000313" key="1">
    <source>
        <dbReference type="EMBL" id="PPR07428.1"/>
    </source>
</evidence>
<gene>
    <name evidence="1" type="ORF">CVT26_013744</name>
</gene>
<sequence>MAVTLDEADLEQIYVADGDGGLILTAGAKETLIEAVGREIVDTTPEISGGQRRSQWKRKANTFYHGEWWHDHTGKAENADG</sequence>
<dbReference type="AlphaFoldDB" id="A0A409YWR9"/>
<keyword evidence="2" id="KW-1185">Reference proteome</keyword>
<name>A0A409YWR9_9AGAR</name>
<dbReference type="EMBL" id="NHYE01000131">
    <property type="protein sequence ID" value="PPR07428.1"/>
    <property type="molecule type" value="Genomic_DNA"/>
</dbReference>
<accession>A0A409YWR9</accession>
<reference evidence="1 2" key="1">
    <citation type="journal article" date="2018" name="Evol. Lett.">
        <title>Horizontal gene cluster transfer increased hallucinogenic mushroom diversity.</title>
        <authorList>
            <person name="Reynolds H.T."/>
            <person name="Vijayakumar V."/>
            <person name="Gluck-Thaler E."/>
            <person name="Korotkin H.B."/>
            <person name="Matheny P.B."/>
            <person name="Slot J.C."/>
        </authorList>
    </citation>
    <scope>NUCLEOTIDE SEQUENCE [LARGE SCALE GENOMIC DNA]</scope>
    <source>
        <strain evidence="1 2">SRW20</strain>
    </source>
</reference>
<dbReference type="InParanoid" id="A0A409YWR9"/>
<evidence type="ECO:0000313" key="2">
    <source>
        <dbReference type="Proteomes" id="UP000284706"/>
    </source>
</evidence>
<proteinExistence type="predicted"/>